<evidence type="ECO:0000313" key="3">
    <source>
        <dbReference type="Proteomes" id="UP001446871"/>
    </source>
</evidence>
<keyword evidence="3" id="KW-1185">Reference proteome</keyword>
<name>A0ABR1W3U1_9PEZI</name>
<accession>A0ABR1W3U1</accession>
<keyword evidence="1" id="KW-0472">Membrane</keyword>
<proteinExistence type="predicted"/>
<feature type="transmembrane region" description="Helical" evidence="1">
    <location>
        <begin position="358"/>
        <end position="379"/>
    </location>
</feature>
<evidence type="ECO:0000256" key="1">
    <source>
        <dbReference type="SAM" id="Phobius"/>
    </source>
</evidence>
<sequence length="407" mass="46606">MDWLNPYGDFVDGDLKRFHFDPDGKFEVHTVRIHINEKGTADYDHKTVASEQAYRSWINSVGQTYIVIEMLYPLTFGVMYGCTDEVIEFVLEYLDCFPRYAFHPLMLPMMFAELERSRLLEALRRETSTLDQRILHMQTRLSSITIQDELVEKTGDGETMIQMDDETVLVKDGQSIVPKERRHVIHKKSKVQKDNETMLQKDCKATKGWLLVSELKNGVQSLITILGSMKGHSQEFQTNATEADGKPVGGRQLYTSITEKFQTRLGEIETELESEVRKCDGLLGGMSLATQMEWNFHTRRDAKANIIIAYASKMDSNQMRAISYMGMVFLPGTFLAEKKTLFSMTFFNWIPDESTKTVSPWIGLYCGSAVMLTLITWLLSRKYIADGEKVAKIEFRKQLASDDDSIV</sequence>
<reference evidence="2 3" key="1">
    <citation type="submission" date="2023-01" db="EMBL/GenBank/DDBJ databases">
        <title>Analysis of 21 Apiospora genomes using comparative genomics revels a genus with tremendous synthesis potential of carbohydrate active enzymes and secondary metabolites.</title>
        <authorList>
            <person name="Sorensen T."/>
        </authorList>
    </citation>
    <scope>NUCLEOTIDE SEQUENCE [LARGE SCALE GENOMIC DNA]</scope>
    <source>
        <strain evidence="2 3">CBS 83171</strain>
    </source>
</reference>
<evidence type="ECO:0000313" key="2">
    <source>
        <dbReference type="EMBL" id="KAK8078102.1"/>
    </source>
</evidence>
<organism evidence="2 3">
    <name type="scientific">Apiospora saccharicola</name>
    <dbReference type="NCBI Taxonomy" id="335842"/>
    <lineage>
        <taxon>Eukaryota</taxon>
        <taxon>Fungi</taxon>
        <taxon>Dikarya</taxon>
        <taxon>Ascomycota</taxon>
        <taxon>Pezizomycotina</taxon>
        <taxon>Sordariomycetes</taxon>
        <taxon>Xylariomycetidae</taxon>
        <taxon>Amphisphaeriales</taxon>
        <taxon>Apiosporaceae</taxon>
        <taxon>Apiospora</taxon>
    </lineage>
</organism>
<dbReference type="Gene3D" id="1.20.58.340">
    <property type="entry name" value="Magnesium transport protein CorA, transmembrane region"/>
    <property type="match status" value="1"/>
</dbReference>
<comment type="caution">
    <text evidence="2">The sequence shown here is derived from an EMBL/GenBank/DDBJ whole genome shotgun (WGS) entry which is preliminary data.</text>
</comment>
<dbReference type="EMBL" id="JAQQWM010000002">
    <property type="protein sequence ID" value="KAK8078102.1"/>
    <property type="molecule type" value="Genomic_DNA"/>
</dbReference>
<protein>
    <submittedName>
        <fullName evidence="2">Uncharacterized protein</fullName>
    </submittedName>
</protein>
<keyword evidence="1" id="KW-0812">Transmembrane</keyword>
<keyword evidence="1" id="KW-1133">Transmembrane helix</keyword>
<gene>
    <name evidence="2" type="ORF">PG996_004272</name>
</gene>
<dbReference type="Proteomes" id="UP001446871">
    <property type="component" value="Unassembled WGS sequence"/>
</dbReference>